<dbReference type="Proteomes" id="UP000243498">
    <property type="component" value="Unassembled WGS sequence"/>
</dbReference>
<dbReference type="OrthoDB" id="2107166at2759"/>
<evidence type="ECO:0000256" key="1">
    <source>
        <dbReference type="ARBA" id="ARBA00044955"/>
    </source>
</evidence>
<reference evidence="4 5" key="1">
    <citation type="journal article" date="2016" name="Genome Biol. Evol.">
        <title>Divergent and convergent evolution of fungal pathogenicity.</title>
        <authorList>
            <person name="Shang Y."/>
            <person name="Xiao G."/>
            <person name="Zheng P."/>
            <person name="Cen K."/>
            <person name="Zhan S."/>
            <person name="Wang C."/>
        </authorList>
    </citation>
    <scope>NUCLEOTIDE SEQUENCE [LARGE SCALE GENOMIC DNA]</scope>
    <source>
        <strain evidence="4 5">RCEF 4871</strain>
    </source>
</reference>
<evidence type="ECO:0000256" key="2">
    <source>
        <dbReference type="SAM" id="Phobius"/>
    </source>
</evidence>
<evidence type="ECO:0000313" key="5">
    <source>
        <dbReference type="Proteomes" id="UP000243498"/>
    </source>
</evidence>
<dbReference type="AlphaFoldDB" id="A0A167KD38"/>
<gene>
    <name evidence="4" type="ORF">NOR_00160</name>
</gene>
<comment type="caution">
    <text evidence="4">The sequence shown here is derived from an EMBL/GenBank/DDBJ whole genome shotgun (WGS) entry which is preliminary data.</text>
</comment>
<feature type="transmembrane region" description="Helical" evidence="2">
    <location>
        <begin position="87"/>
        <end position="105"/>
    </location>
</feature>
<evidence type="ECO:0000313" key="4">
    <source>
        <dbReference type="EMBL" id="OAA51567.1"/>
    </source>
</evidence>
<dbReference type="Pfam" id="PF01476">
    <property type="entry name" value="LysM"/>
    <property type="match status" value="1"/>
</dbReference>
<dbReference type="STRING" id="1081105.A0A167KD38"/>
<keyword evidence="2" id="KW-0812">Transmembrane</keyword>
<organism evidence="4 5">
    <name type="scientific">Metarhizium rileyi (strain RCEF 4871)</name>
    <name type="common">Nomuraea rileyi</name>
    <dbReference type="NCBI Taxonomy" id="1649241"/>
    <lineage>
        <taxon>Eukaryota</taxon>
        <taxon>Fungi</taxon>
        <taxon>Dikarya</taxon>
        <taxon>Ascomycota</taxon>
        <taxon>Pezizomycotina</taxon>
        <taxon>Sordariomycetes</taxon>
        <taxon>Hypocreomycetidae</taxon>
        <taxon>Hypocreales</taxon>
        <taxon>Clavicipitaceae</taxon>
        <taxon>Metarhizium</taxon>
    </lineage>
</organism>
<dbReference type="SMART" id="SM00257">
    <property type="entry name" value="LysM"/>
    <property type="match status" value="1"/>
</dbReference>
<protein>
    <submittedName>
        <fullName evidence="4">Peptidoglycan-binding LysM</fullName>
    </submittedName>
</protein>
<keyword evidence="2" id="KW-0472">Membrane</keyword>
<accession>A0A167KD38</accession>
<keyword evidence="2" id="KW-1133">Transmembrane helix</keyword>
<evidence type="ECO:0000259" key="3">
    <source>
        <dbReference type="PROSITE" id="PS51782"/>
    </source>
</evidence>
<sequence>MPRFSSYDTDEERLPDGMRRVGYDADTQVYTFQDADGSYWESAPGCQYGQLTRVGHGHSDDTADTEPFLVSNDLSPSKSWRMELMPLLNFGVIIGVSLLGLFWYLHYAASGDTSENVRPICLSGTSSYTVRQDDTCWAIANHRGVSVDDILHANQGLDCDMLRVGSIICVPD</sequence>
<dbReference type="CDD" id="cd00118">
    <property type="entry name" value="LysM"/>
    <property type="match status" value="1"/>
</dbReference>
<dbReference type="InterPro" id="IPR036779">
    <property type="entry name" value="LysM_dom_sf"/>
</dbReference>
<proteinExistence type="inferred from homology"/>
<dbReference type="SUPFAM" id="SSF54106">
    <property type="entry name" value="LysM domain"/>
    <property type="match status" value="1"/>
</dbReference>
<name>A0A167KD38_METRR</name>
<dbReference type="Gene3D" id="3.10.350.10">
    <property type="entry name" value="LysM domain"/>
    <property type="match status" value="1"/>
</dbReference>
<comment type="similarity">
    <text evidence="1">Belongs to the secreted LysM effector family.</text>
</comment>
<dbReference type="OMA" id="MSWFTEM"/>
<dbReference type="PROSITE" id="PS51782">
    <property type="entry name" value="LYSM"/>
    <property type="match status" value="1"/>
</dbReference>
<dbReference type="EMBL" id="AZHC01000001">
    <property type="protein sequence ID" value="OAA51567.1"/>
    <property type="molecule type" value="Genomic_DNA"/>
</dbReference>
<keyword evidence="5" id="KW-1185">Reference proteome</keyword>
<feature type="domain" description="LysM" evidence="3">
    <location>
        <begin position="126"/>
        <end position="170"/>
    </location>
</feature>
<dbReference type="InterPro" id="IPR018392">
    <property type="entry name" value="LysM"/>
</dbReference>